<evidence type="ECO:0000256" key="4">
    <source>
        <dbReference type="ARBA" id="ARBA00004123"/>
    </source>
</evidence>
<comment type="caution">
    <text evidence="23">The sequence shown here is derived from an EMBL/GenBank/DDBJ whole genome shotgun (WGS) entry which is preliminary data.</text>
</comment>
<dbReference type="Pfam" id="PF01035">
    <property type="entry name" value="DNA_binding_1"/>
    <property type="match status" value="1"/>
</dbReference>
<comment type="function">
    <text evidence="3">Involved in the cellular defense against the biological effects of O6-methylguanine (O6-MeG) and O4-methylthymine (O4-MeT) in DNA. Repairs the methylated nucleobase in DNA by stoichiometrically transferring the methyl group to a cysteine residue in the enzyme. This is a suicide reaction: the enzyme is irreversibly inactivated.</text>
</comment>
<evidence type="ECO:0000259" key="21">
    <source>
        <dbReference type="Pfam" id="PF01035"/>
    </source>
</evidence>
<dbReference type="SUPFAM" id="SSF46767">
    <property type="entry name" value="Methylated DNA-protein cysteine methyltransferase, C-terminal domain"/>
    <property type="match status" value="1"/>
</dbReference>
<dbReference type="PANTHER" id="PTHR46460:SF1">
    <property type="entry name" value="METHYLATED-DNA--PROTEIN-CYSTEINE METHYLTRANSFERASE"/>
    <property type="match status" value="1"/>
</dbReference>
<evidence type="ECO:0000256" key="6">
    <source>
        <dbReference type="ARBA" id="ARBA00011918"/>
    </source>
</evidence>
<gene>
    <name evidence="23" type="ORF">PEVE_00015515</name>
</gene>
<evidence type="ECO:0000256" key="14">
    <source>
        <dbReference type="ARBA" id="ARBA00023125"/>
    </source>
</evidence>
<dbReference type="PROSITE" id="PS00374">
    <property type="entry name" value="MGMT"/>
    <property type="match status" value="1"/>
</dbReference>
<keyword evidence="16" id="KW-0539">Nucleus</keyword>
<keyword evidence="10" id="KW-0808">Transferase</keyword>
<evidence type="ECO:0000256" key="3">
    <source>
        <dbReference type="ARBA" id="ARBA00003317"/>
    </source>
</evidence>
<feature type="region of interest" description="Disordered" evidence="20">
    <location>
        <begin position="32"/>
        <end position="52"/>
    </location>
</feature>
<evidence type="ECO:0000256" key="2">
    <source>
        <dbReference type="ARBA" id="ARBA00001947"/>
    </source>
</evidence>
<evidence type="ECO:0000256" key="20">
    <source>
        <dbReference type="SAM" id="MobiDB-lite"/>
    </source>
</evidence>
<dbReference type="PANTHER" id="PTHR46460">
    <property type="entry name" value="METHYLATED-DNA--PROTEIN-CYSTEINE METHYLTRANSFERASE"/>
    <property type="match status" value="1"/>
</dbReference>
<comment type="catalytic activity">
    <reaction evidence="19">
        <text>a 6-O-methyl-2'-deoxyguanosine in DNA + L-cysteinyl-[protein] = S-methyl-L-cysteinyl-[protein] + a 2'-deoxyguanosine in DNA</text>
        <dbReference type="Rhea" id="RHEA:24000"/>
        <dbReference type="Rhea" id="RHEA-COMP:10131"/>
        <dbReference type="Rhea" id="RHEA-COMP:10132"/>
        <dbReference type="Rhea" id="RHEA-COMP:11367"/>
        <dbReference type="Rhea" id="RHEA-COMP:11368"/>
        <dbReference type="ChEBI" id="CHEBI:29950"/>
        <dbReference type="ChEBI" id="CHEBI:82612"/>
        <dbReference type="ChEBI" id="CHEBI:85445"/>
        <dbReference type="ChEBI" id="CHEBI:85448"/>
        <dbReference type="EC" id="2.1.1.63"/>
    </reaction>
</comment>
<dbReference type="CDD" id="cd06445">
    <property type="entry name" value="ATase"/>
    <property type="match status" value="1"/>
</dbReference>
<dbReference type="EMBL" id="CALNXI010000022">
    <property type="protein sequence ID" value="CAH3015346.1"/>
    <property type="molecule type" value="Genomic_DNA"/>
</dbReference>
<name>A0ABN8LE29_9CNID</name>
<accession>A0ABN8LE29</accession>
<dbReference type="Gene3D" id="1.10.10.10">
    <property type="entry name" value="Winged helix-like DNA-binding domain superfamily/Winged helix DNA-binding domain"/>
    <property type="match status" value="1"/>
</dbReference>
<evidence type="ECO:0000259" key="22">
    <source>
        <dbReference type="Pfam" id="PF02870"/>
    </source>
</evidence>
<dbReference type="NCBIfam" id="TIGR00589">
    <property type="entry name" value="ogt"/>
    <property type="match status" value="1"/>
</dbReference>
<dbReference type="InterPro" id="IPR036631">
    <property type="entry name" value="MGMT_N_sf"/>
</dbReference>
<evidence type="ECO:0000313" key="24">
    <source>
        <dbReference type="Proteomes" id="UP001159427"/>
    </source>
</evidence>
<evidence type="ECO:0000256" key="8">
    <source>
        <dbReference type="ARBA" id="ARBA00022553"/>
    </source>
</evidence>
<keyword evidence="14" id="KW-0238">DNA-binding</keyword>
<feature type="domain" description="Methylated-DNA-[protein]-cysteine S-methyltransferase DNA binding" evidence="21">
    <location>
        <begin position="91"/>
        <end position="173"/>
    </location>
</feature>
<protein>
    <recommendedName>
        <fullName evidence="7">Methylated-DNA--protein-cysteine methyltransferase</fullName>
        <ecNumber evidence="6">2.1.1.63</ecNumber>
    </recommendedName>
    <alternativeName>
        <fullName evidence="17">6-O-methylguanine-DNA methyltransferase</fullName>
    </alternativeName>
    <alternativeName>
        <fullName evidence="18">O-6-methylguanine-DNA-alkyltransferase</fullName>
    </alternativeName>
</protein>
<evidence type="ECO:0000256" key="11">
    <source>
        <dbReference type="ARBA" id="ARBA00022723"/>
    </source>
</evidence>
<organism evidence="23 24">
    <name type="scientific">Porites evermanni</name>
    <dbReference type="NCBI Taxonomy" id="104178"/>
    <lineage>
        <taxon>Eukaryota</taxon>
        <taxon>Metazoa</taxon>
        <taxon>Cnidaria</taxon>
        <taxon>Anthozoa</taxon>
        <taxon>Hexacorallia</taxon>
        <taxon>Scleractinia</taxon>
        <taxon>Fungiina</taxon>
        <taxon>Poritidae</taxon>
        <taxon>Porites</taxon>
    </lineage>
</organism>
<evidence type="ECO:0000256" key="10">
    <source>
        <dbReference type="ARBA" id="ARBA00022679"/>
    </source>
</evidence>
<evidence type="ECO:0000256" key="9">
    <source>
        <dbReference type="ARBA" id="ARBA00022603"/>
    </source>
</evidence>
<keyword evidence="8" id="KW-0597">Phosphoprotein</keyword>
<evidence type="ECO:0000256" key="5">
    <source>
        <dbReference type="ARBA" id="ARBA00008711"/>
    </source>
</evidence>
<dbReference type="Gene3D" id="3.30.160.70">
    <property type="entry name" value="Methylated DNA-protein cysteine methyltransferase domain"/>
    <property type="match status" value="1"/>
</dbReference>
<evidence type="ECO:0000256" key="13">
    <source>
        <dbReference type="ARBA" id="ARBA00022833"/>
    </source>
</evidence>
<evidence type="ECO:0000256" key="12">
    <source>
        <dbReference type="ARBA" id="ARBA00022763"/>
    </source>
</evidence>
<keyword evidence="13" id="KW-0862">Zinc</keyword>
<dbReference type="Pfam" id="PF02870">
    <property type="entry name" value="Methyltransf_1N"/>
    <property type="match status" value="1"/>
</dbReference>
<keyword evidence="11" id="KW-0479">Metal-binding</keyword>
<dbReference type="SUPFAM" id="SSF53155">
    <property type="entry name" value="Methylated DNA-protein cysteine methyltransferase domain"/>
    <property type="match status" value="1"/>
</dbReference>
<keyword evidence="24" id="KW-1185">Reference proteome</keyword>
<evidence type="ECO:0000313" key="23">
    <source>
        <dbReference type="EMBL" id="CAH3015346.1"/>
    </source>
</evidence>
<dbReference type="EC" id="2.1.1.63" evidence="6"/>
<evidence type="ECO:0000256" key="7">
    <source>
        <dbReference type="ARBA" id="ARBA00015377"/>
    </source>
</evidence>
<dbReference type="InterPro" id="IPR036388">
    <property type="entry name" value="WH-like_DNA-bd_sf"/>
</dbReference>
<proteinExistence type="inferred from homology"/>
<keyword evidence="9" id="KW-0489">Methyltransferase</keyword>
<dbReference type="InterPro" id="IPR001497">
    <property type="entry name" value="MethylDNA_cys_MeTrfase_AS"/>
</dbReference>
<keyword evidence="15" id="KW-0234">DNA repair</keyword>
<dbReference type="InterPro" id="IPR014048">
    <property type="entry name" value="MethylDNA_cys_MeTrfase_DNA-bd"/>
</dbReference>
<comment type="similarity">
    <text evidence="5">Belongs to the MGMT family.</text>
</comment>
<evidence type="ECO:0000256" key="1">
    <source>
        <dbReference type="ARBA" id="ARBA00001286"/>
    </source>
</evidence>
<dbReference type="InterPro" id="IPR036217">
    <property type="entry name" value="MethylDNA_cys_MeTrfase_DNAb"/>
</dbReference>
<evidence type="ECO:0000256" key="15">
    <source>
        <dbReference type="ARBA" id="ARBA00023204"/>
    </source>
</evidence>
<evidence type="ECO:0000256" key="18">
    <source>
        <dbReference type="ARBA" id="ARBA00031621"/>
    </source>
</evidence>
<reference evidence="23 24" key="1">
    <citation type="submission" date="2022-05" db="EMBL/GenBank/DDBJ databases">
        <authorList>
            <consortium name="Genoscope - CEA"/>
            <person name="William W."/>
        </authorList>
    </citation>
    <scope>NUCLEOTIDE SEQUENCE [LARGE SCALE GENOMIC DNA]</scope>
</reference>
<keyword evidence="12" id="KW-0227">DNA damage</keyword>
<comment type="subcellular location">
    <subcellularLocation>
        <location evidence="4">Nucleus</location>
    </subcellularLocation>
</comment>
<comment type="cofactor">
    <cofactor evidence="2">
        <name>Zn(2+)</name>
        <dbReference type="ChEBI" id="CHEBI:29105"/>
    </cofactor>
</comment>
<evidence type="ECO:0000256" key="16">
    <source>
        <dbReference type="ARBA" id="ARBA00023242"/>
    </source>
</evidence>
<evidence type="ECO:0000256" key="19">
    <source>
        <dbReference type="ARBA" id="ARBA00049348"/>
    </source>
</evidence>
<sequence>MTQVGYFESPVGLYEVTADNDGVTSIKLLGTTSAPTKNAPKGSMKGEHAGSPSSQHIENCIAWLDAYFSNSSSLGEVKLPALNTRGYENKPFCRKVWQILKDHVKAGDTVTYGELANMAGNPKGARAVGMAMKTNPIPIIIPCHRVVKSGGDLGNYSSYNGVATKKWLLQHENAIIKGN</sequence>
<dbReference type="InterPro" id="IPR008332">
    <property type="entry name" value="MethylG_MeTrfase_N"/>
</dbReference>
<dbReference type="Proteomes" id="UP001159427">
    <property type="component" value="Unassembled WGS sequence"/>
</dbReference>
<comment type="catalytic activity">
    <reaction evidence="1">
        <text>a 4-O-methyl-thymidine in DNA + L-cysteinyl-[protein] = a thymidine in DNA + S-methyl-L-cysteinyl-[protein]</text>
        <dbReference type="Rhea" id="RHEA:53428"/>
        <dbReference type="Rhea" id="RHEA-COMP:10131"/>
        <dbReference type="Rhea" id="RHEA-COMP:10132"/>
        <dbReference type="Rhea" id="RHEA-COMP:13555"/>
        <dbReference type="Rhea" id="RHEA-COMP:13556"/>
        <dbReference type="ChEBI" id="CHEBI:29950"/>
        <dbReference type="ChEBI" id="CHEBI:82612"/>
        <dbReference type="ChEBI" id="CHEBI:137386"/>
        <dbReference type="ChEBI" id="CHEBI:137387"/>
        <dbReference type="EC" id="2.1.1.63"/>
    </reaction>
</comment>
<feature type="domain" description="Methylguanine DNA methyltransferase ribonuclease-like" evidence="22">
    <location>
        <begin position="5"/>
        <end position="73"/>
    </location>
</feature>
<evidence type="ECO:0000256" key="17">
    <source>
        <dbReference type="ARBA" id="ARBA00030795"/>
    </source>
</evidence>